<dbReference type="InterPro" id="IPR029044">
    <property type="entry name" value="Nucleotide-diphossugar_trans"/>
</dbReference>
<dbReference type="Proteomes" id="UP000625976">
    <property type="component" value="Unassembled WGS sequence"/>
</dbReference>
<protein>
    <submittedName>
        <fullName evidence="2">Glycosyl transferase</fullName>
    </submittedName>
</protein>
<evidence type="ECO:0000313" key="2">
    <source>
        <dbReference type="EMBL" id="GGG53152.1"/>
    </source>
</evidence>
<reference evidence="2" key="2">
    <citation type="submission" date="2020-09" db="EMBL/GenBank/DDBJ databases">
        <authorList>
            <person name="Sun Q."/>
            <person name="Zhou Y."/>
        </authorList>
    </citation>
    <scope>NUCLEOTIDE SEQUENCE</scope>
    <source>
        <strain evidence="2">CGMCC 1.12751</strain>
    </source>
</reference>
<proteinExistence type="predicted"/>
<dbReference type="Gene3D" id="3.90.550.10">
    <property type="entry name" value="Spore Coat Polysaccharide Biosynthesis Protein SpsA, Chain A"/>
    <property type="match status" value="1"/>
</dbReference>
<dbReference type="PANTHER" id="PTHR22916">
    <property type="entry name" value="GLYCOSYLTRANSFERASE"/>
    <property type="match status" value="1"/>
</dbReference>
<dbReference type="InterPro" id="IPR001173">
    <property type="entry name" value="Glyco_trans_2-like"/>
</dbReference>
<sequence>MNSILSIIIPCFNSEATLEATLYSVLNQNYNDWEAIIVNDGSPDNLETIALNWTKKDERFKYYKKNNGGLGSARNFGIEKATGSYILPLDSDNKVRPEFAKEAVAIMDAQKEVGVVYGNSMYFGEKDGLWNVGAFDEYKILRSNYIDACAVVRKSLFDSIGGYEEDLPHQGHEDWDFWLSVMKTEYRFHYLKEVTFDYRVSNNSMIKSFDKEMLEKNINFIKRKHYELYLKAYPNLFNENTRLKKQLSVSIEKVIINKMKRIFK</sequence>
<feature type="domain" description="Glycosyltransferase 2-like" evidence="1">
    <location>
        <begin position="6"/>
        <end position="142"/>
    </location>
</feature>
<evidence type="ECO:0000313" key="3">
    <source>
        <dbReference type="Proteomes" id="UP000625976"/>
    </source>
</evidence>
<dbReference type="AlphaFoldDB" id="A0A917GQ69"/>
<evidence type="ECO:0000259" key="1">
    <source>
        <dbReference type="Pfam" id="PF00535"/>
    </source>
</evidence>
<accession>A0A917GQ69</accession>
<keyword evidence="2" id="KW-0808">Transferase</keyword>
<dbReference type="EMBL" id="BMFQ01000003">
    <property type="protein sequence ID" value="GGG53152.1"/>
    <property type="molecule type" value="Genomic_DNA"/>
</dbReference>
<dbReference type="PANTHER" id="PTHR22916:SF3">
    <property type="entry name" value="UDP-GLCNAC:BETAGAL BETA-1,3-N-ACETYLGLUCOSAMINYLTRANSFERASE-LIKE PROTEIN 1"/>
    <property type="match status" value="1"/>
</dbReference>
<dbReference type="Pfam" id="PF00535">
    <property type="entry name" value="Glycos_transf_2"/>
    <property type="match status" value="1"/>
</dbReference>
<dbReference type="SUPFAM" id="SSF53448">
    <property type="entry name" value="Nucleotide-diphospho-sugar transferases"/>
    <property type="match status" value="1"/>
</dbReference>
<name>A0A917GQ69_9FLAO</name>
<dbReference type="RefSeq" id="WP_188465431.1">
    <property type="nucleotide sequence ID" value="NZ_BMFQ01000003.1"/>
</dbReference>
<dbReference type="CDD" id="cd00761">
    <property type="entry name" value="Glyco_tranf_GTA_type"/>
    <property type="match status" value="1"/>
</dbReference>
<keyword evidence="3" id="KW-1185">Reference proteome</keyword>
<gene>
    <name evidence="2" type="ORF">GCM10010976_25260</name>
</gene>
<dbReference type="GO" id="GO:0016758">
    <property type="term" value="F:hexosyltransferase activity"/>
    <property type="evidence" value="ECO:0007669"/>
    <property type="project" value="UniProtKB-ARBA"/>
</dbReference>
<organism evidence="2 3">
    <name type="scientific">Bizionia arctica</name>
    <dbReference type="NCBI Taxonomy" id="1495645"/>
    <lineage>
        <taxon>Bacteria</taxon>
        <taxon>Pseudomonadati</taxon>
        <taxon>Bacteroidota</taxon>
        <taxon>Flavobacteriia</taxon>
        <taxon>Flavobacteriales</taxon>
        <taxon>Flavobacteriaceae</taxon>
        <taxon>Bizionia</taxon>
    </lineage>
</organism>
<comment type="caution">
    <text evidence="2">The sequence shown here is derived from an EMBL/GenBank/DDBJ whole genome shotgun (WGS) entry which is preliminary data.</text>
</comment>
<reference evidence="2" key="1">
    <citation type="journal article" date="2014" name="Int. J. Syst. Evol. Microbiol.">
        <title>Complete genome sequence of Corynebacterium casei LMG S-19264T (=DSM 44701T), isolated from a smear-ripened cheese.</title>
        <authorList>
            <consortium name="US DOE Joint Genome Institute (JGI-PGF)"/>
            <person name="Walter F."/>
            <person name="Albersmeier A."/>
            <person name="Kalinowski J."/>
            <person name="Ruckert C."/>
        </authorList>
    </citation>
    <scope>NUCLEOTIDE SEQUENCE</scope>
    <source>
        <strain evidence="2">CGMCC 1.12751</strain>
    </source>
</reference>